<dbReference type="AlphaFoldDB" id="A0A2A9EQU6"/>
<feature type="domain" description="DUF4142" evidence="3">
    <location>
        <begin position="32"/>
        <end position="167"/>
    </location>
</feature>
<dbReference type="PANTHER" id="PTHR38593">
    <property type="entry name" value="BLR2558 PROTEIN"/>
    <property type="match status" value="1"/>
</dbReference>
<evidence type="ECO:0000256" key="2">
    <source>
        <dbReference type="SAM" id="SignalP"/>
    </source>
</evidence>
<accession>A0A2A9EQU6</accession>
<protein>
    <submittedName>
        <fullName evidence="4">Putative membrane protein</fullName>
    </submittedName>
</protein>
<reference evidence="4 5" key="1">
    <citation type="submission" date="2017-10" db="EMBL/GenBank/DDBJ databases">
        <title>Sequencing the genomes of 1000 actinobacteria strains.</title>
        <authorList>
            <person name="Klenk H.-P."/>
        </authorList>
    </citation>
    <scope>NUCLEOTIDE SEQUENCE [LARGE SCALE GENOMIC DNA]</scope>
    <source>
        <strain evidence="4 5">DSM 21838</strain>
    </source>
</reference>
<dbReference type="RefSeq" id="WP_170037567.1">
    <property type="nucleotide sequence ID" value="NZ_PDJI01000004.1"/>
</dbReference>
<keyword evidence="2" id="KW-0732">Signal</keyword>
<dbReference type="Gene3D" id="1.20.1260.10">
    <property type="match status" value="1"/>
</dbReference>
<feature type="chain" id="PRO_5012450888" evidence="2">
    <location>
        <begin position="28"/>
        <end position="216"/>
    </location>
</feature>
<evidence type="ECO:0000256" key="1">
    <source>
        <dbReference type="SAM" id="Phobius"/>
    </source>
</evidence>
<gene>
    <name evidence="4" type="ORF">ATJ97_3681</name>
</gene>
<evidence type="ECO:0000259" key="3">
    <source>
        <dbReference type="Pfam" id="PF13628"/>
    </source>
</evidence>
<sequence>MSLLGRAATGAGTLIAAVLLAASPASAAPSEQDTTWMVAAHQSNLAEIAAGTAAQEQAASEDVRQMGAMLIADHQKLDADLTAAAQQLGVQLPDAPSPEQQAALAEVKAKQGEAFDTAWIASQVEGHRMTIAATEQEIAQGEDATVVGLARAATPVVQGHLDHLMQLSGAHGVPGAVPGGIAESPGPLAGVLITVGLAALAGSLLLAARRPARARA</sequence>
<organism evidence="4 5">
    <name type="scientific">Georgenia soli</name>
    <dbReference type="NCBI Taxonomy" id="638953"/>
    <lineage>
        <taxon>Bacteria</taxon>
        <taxon>Bacillati</taxon>
        <taxon>Actinomycetota</taxon>
        <taxon>Actinomycetes</taxon>
        <taxon>Micrococcales</taxon>
        <taxon>Bogoriellaceae</taxon>
        <taxon>Georgenia</taxon>
    </lineage>
</organism>
<comment type="caution">
    <text evidence="4">The sequence shown here is derived from an EMBL/GenBank/DDBJ whole genome shotgun (WGS) entry which is preliminary data.</text>
</comment>
<dbReference type="Proteomes" id="UP000222106">
    <property type="component" value="Unassembled WGS sequence"/>
</dbReference>
<dbReference type="EMBL" id="PDJI01000004">
    <property type="protein sequence ID" value="PFG41133.1"/>
    <property type="molecule type" value="Genomic_DNA"/>
</dbReference>
<dbReference type="InterPro" id="IPR025419">
    <property type="entry name" value="DUF4142"/>
</dbReference>
<name>A0A2A9EQU6_9MICO</name>
<evidence type="ECO:0000313" key="4">
    <source>
        <dbReference type="EMBL" id="PFG41133.1"/>
    </source>
</evidence>
<dbReference type="PANTHER" id="PTHR38593:SF1">
    <property type="entry name" value="BLR2558 PROTEIN"/>
    <property type="match status" value="1"/>
</dbReference>
<keyword evidence="5" id="KW-1185">Reference proteome</keyword>
<evidence type="ECO:0000313" key="5">
    <source>
        <dbReference type="Proteomes" id="UP000222106"/>
    </source>
</evidence>
<dbReference type="InterPro" id="IPR012347">
    <property type="entry name" value="Ferritin-like"/>
</dbReference>
<keyword evidence="1" id="KW-1133">Transmembrane helix</keyword>
<keyword evidence="1" id="KW-0472">Membrane</keyword>
<dbReference type="Pfam" id="PF13628">
    <property type="entry name" value="DUF4142"/>
    <property type="match status" value="1"/>
</dbReference>
<proteinExistence type="predicted"/>
<keyword evidence="1" id="KW-0812">Transmembrane</keyword>
<feature type="signal peptide" evidence="2">
    <location>
        <begin position="1"/>
        <end position="27"/>
    </location>
</feature>
<feature type="transmembrane region" description="Helical" evidence="1">
    <location>
        <begin position="188"/>
        <end position="208"/>
    </location>
</feature>